<dbReference type="Pfam" id="PF20703">
    <property type="entry name" value="nSTAND1"/>
    <property type="match status" value="1"/>
</dbReference>
<dbReference type="EMBL" id="BLAD01000047">
    <property type="protein sequence ID" value="GES00877.1"/>
    <property type="molecule type" value="Genomic_DNA"/>
</dbReference>
<evidence type="ECO:0000313" key="3">
    <source>
        <dbReference type="EMBL" id="GES00877.1"/>
    </source>
</evidence>
<name>A0A5M3VVP2_9ACTN</name>
<accession>A0A5M3VVP2</accession>
<proteinExistence type="predicted"/>
<gene>
    <name evidence="3" type="ORF">Acor_29410</name>
</gene>
<dbReference type="Proteomes" id="UP000334990">
    <property type="component" value="Unassembled WGS sequence"/>
</dbReference>
<feature type="domain" description="Novel STAND NTPase 1" evidence="2">
    <location>
        <begin position="7"/>
        <end position="141"/>
    </location>
</feature>
<keyword evidence="4" id="KW-1185">Reference proteome</keyword>
<evidence type="ECO:0000313" key="4">
    <source>
        <dbReference type="Proteomes" id="UP000334990"/>
    </source>
</evidence>
<dbReference type="AlphaFoldDB" id="A0A5M3VVP2"/>
<organism evidence="3 4">
    <name type="scientific">Acrocarpospora corrugata</name>
    <dbReference type="NCBI Taxonomy" id="35763"/>
    <lineage>
        <taxon>Bacteria</taxon>
        <taxon>Bacillati</taxon>
        <taxon>Actinomycetota</taxon>
        <taxon>Actinomycetes</taxon>
        <taxon>Streptosporangiales</taxon>
        <taxon>Streptosporangiaceae</taxon>
        <taxon>Acrocarpospora</taxon>
    </lineage>
</organism>
<evidence type="ECO:0000256" key="1">
    <source>
        <dbReference type="SAM" id="MobiDB-lite"/>
    </source>
</evidence>
<sequence>MATLAQRQGEPGPLVVTGASGVGKSSLPRAGLIPAIGRGELSPAARDWPRVLIEQPAADPMPRLATRLAGLAGLPAPGVLAALRERPSQAHLLMRQAVEADAHWRGLADDPGGRLLLIIDQFEMIFQQRLDEQSAFIAALLGR</sequence>
<comment type="caution">
    <text evidence="3">The sequence shown here is derived from an EMBL/GenBank/DDBJ whole genome shotgun (WGS) entry which is preliminary data.</text>
</comment>
<evidence type="ECO:0000259" key="2">
    <source>
        <dbReference type="Pfam" id="PF20703"/>
    </source>
</evidence>
<protein>
    <recommendedName>
        <fullName evidence="2">Novel STAND NTPase 1 domain-containing protein</fullName>
    </recommendedName>
</protein>
<feature type="region of interest" description="Disordered" evidence="1">
    <location>
        <begin position="1"/>
        <end position="20"/>
    </location>
</feature>
<reference evidence="3 4" key="1">
    <citation type="submission" date="2019-10" db="EMBL/GenBank/DDBJ databases">
        <title>Whole genome shotgun sequence of Acrocarpospora corrugata NBRC 13972.</title>
        <authorList>
            <person name="Ichikawa N."/>
            <person name="Kimura A."/>
            <person name="Kitahashi Y."/>
            <person name="Komaki H."/>
            <person name="Oguchi A."/>
        </authorList>
    </citation>
    <scope>NUCLEOTIDE SEQUENCE [LARGE SCALE GENOMIC DNA]</scope>
    <source>
        <strain evidence="3 4">NBRC 13972</strain>
    </source>
</reference>
<dbReference type="InterPro" id="IPR049052">
    <property type="entry name" value="nSTAND1"/>
</dbReference>